<sequence>MGTCREGHFNLDVEMIANVLRVDIERTPRFSIKDCQTVVLKAYDISVSKRKAYLDRKHAFEKVYGTWECSFAELPRFMEALKYFNAGTVINCMLIVKTHIGAEIVKQ</sequence>
<reference evidence="2" key="2">
    <citation type="submission" date="2025-08" db="UniProtKB">
        <authorList>
            <consortium name="RefSeq"/>
        </authorList>
    </citation>
    <scope>IDENTIFICATION</scope>
</reference>
<gene>
    <name evidence="2" type="primary">LOC107002141</name>
</gene>
<reference evidence="1" key="1">
    <citation type="journal article" date="2014" name="Nat. Genet.">
        <title>The genome of the stress-tolerant wild tomato species Solanum pennellii.</title>
        <authorList>
            <person name="Bolger A."/>
            <person name="Scossa F."/>
            <person name="Bolger M.E."/>
            <person name="Lanz C."/>
            <person name="Maumus F."/>
            <person name="Tohge T."/>
            <person name="Quesneville H."/>
            <person name="Alseekh S."/>
            <person name="Sorensen I."/>
            <person name="Lichtenstein G."/>
            <person name="Fich E.A."/>
            <person name="Conte M."/>
            <person name="Keller H."/>
            <person name="Schneeberger K."/>
            <person name="Schwacke R."/>
            <person name="Ofner I."/>
            <person name="Vrebalov J."/>
            <person name="Xu Y."/>
            <person name="Osorio S."/>
            <person name="Aflitos S.A."/>
            <person name="Schijlen E."/>
            <person name="Jimenez-Gomez J.M."/>
            <person name="Ryngajllo M."/>
            <person name="Kimura S."/>
            <person name="Kumar R."/>
            <person name="Koenig D."/>
            <person name="Headland L.R."/>
            <person name="Maloof J.N."/>
            <person name="Sinha N."/>
            <person name="van Ham R.C."/>
            <person name="Lankhorst R.K."/>
            <person name="Mao L."/>
            <person name="Vogel A."/>
            <person name="Arsova B."/>
            <person name="Panstruga R."/>
            <person name="Fei Z."/>
            <person name="Rose J.K."/>
            <person name="Zamir D."/>
            <person name="Carrari F."/>
            <person name="Giovannoni J.J."/>
            <person name="Weigel D."/>
            <person name="Usadel B."/>
            <person name="Fernie A.R."/>
        </authorList>
    </citation>
    <scope>NUCLEOTIDE SEQUENCE [LARGE SCALE GENOMIC DNA]</scope>
    <source>
        <strain evidence="1">cv. LA0716</strain>
    </source>
</reference>
<evidence type="ECO:0000313" key="1">
    <source>
        <dbReference type="Proteomes" id="UP000694930"/>
    </source>
</evidence>
<accession>A0ABM1FDY1</accession>
<proteinExistence type="predicted"/>
<name>A0ABM1FDY1_SOLPN</name>
<keyword evidence="1" id="KW-1185">Reference proteome</keyword>
<organism evidence="1 2">
    <name type="scientific">Solanum pennellii</name>
    <name type="common">Tomato</name>
    <name type="synonym">Lycopersicon pennellii</name>
    <dbReference type="NCBI Taxonomy" id="28526"/>
    <lineage>
        <taxon>Eukaryota</taxon>
        <taxon>Viridiplantae</taxon>
        <taxon>Streptophyta</taxon>
        <taxon>Embryophyta</taxon>
        <taxon>Tracheophyta</taxon>
        <taxon>Spermatophyta</taxon>
        <taxon>Magnoliopsida</taxon>
        <taxon>eudicotyledons</taxon>
        <taxon>Gunneridae</taxon>
        <taxon>Pentapetalae</taxon>
        <taxon>asterids</taxon>
        <taxon>lamiids</taxon>
        <taxon>Solanales</taxon>
        <taxon>Solanaceae</taxon>
        <taxon>Solanoideae</taxon>
        <taxon>Solaneae</taxon>
        <taxon>Solanum</taxon>
        <taxon>Solanum subgen. Lycopersicon</taxon>
    </lineage>
</organism>
<dbReference type="Proteomes" id="UP000694930">
    <property type="component" value="Chromosome 10"/>
</dbReference>
<evidence type="ECO:0000313" key="2">
    <source>
        <dbReference type="RefSeq" id="XP_015055535.1"/>
    </source>
</evidence>
<dbReference type="RefSeq" id="XP_015055535.1">
    <property type="nucleotide sequence ID" value="XM_015200049.1"/>
</dbReference>
<dbReference type="GeneID" id="107002141"/>
<protein>
    <submittedName>
        <fullName evidence="2">Uncharacterized protein LOC107002141</fullName>
    </submittedName>
</protein>